<feature type="compositionally biased region" description="Basic and acidic residues" evidence="1">
    <location>
        <begin position="25"/>
        <end position="37"/>
    </location>
</feature>
<dbReference type="AlphaFoldDB" id="A0A0C3HJA5"/>
<gene>
    <name evidence="2" type="ORF">OIDMADRAFT_18312</name>
</gene>
<reference evidence="2 3" key="1">
    <citation type="submission" date="2014-04" db="EMBL/GenBank/DDBJ databases">
        <authorList>
            <consortium name="DOE Joint Genome Institute"/>
            <person name="Kuo A."/>
            <person name="Martino E."/>
            <person name="Perotto S."/>
            <person name="Kohler A."/>
            <person name="Nagy L.G."/>
            <person name="Floudas D."/>
            <person name="Copeland A."/>
            <person name="Barry K.W."/>
            <person name="Cichocki N."/>
            <person name="Veneault-Fourrey C."/>
            <person name="LaButti K."/>
            <person name="Lindquist E.A."/>
            <person name="Lipzen A."/>
            <person name="Lundell T."/>
            <person name="Morin E."/>
            <person name="Murat C."/>
            <person name="Sun H."/>
            <person name="Tunlid A."/>
            <person name="Henrissat B."/>
            <person name="Grigoriev I.V."/>
            <person name="Hibbett D.S."/>
            <person name="Martin F."/>
            <person name="Nordberg H.P."/>
            <person name="Cantor M.N."/>
            <person name="Hua S.X."/>
        </authorList>
    </citation>
    <scope>NUCLEOTIDE SEQUENCE [LARGE SCALE GENOMIC DNA]</scope>
    <source>
        <strain evidence="2 3">Zn</strain>
    </source>
</reference>
<dbReference type="InParanoid" id="A0A0C3HJA5"/>
<accession>A0A0C3HJA5</accession>
<proteinExistence type="predicted"/>
<dbReference type="EMBL" id="KN832874">
    <property type="protein sequence ID" value="KIN02442.1"/>
    <property type="molecule type" value="Genomic_DNA"/>
</dbReference>
<keyword evidence="3" id="KW-1185">Reference proteome</keyword>
<feature type="region of interest" description="Disordered" evidence="1">
    <location>
        <begin position="15"/>
        <end position="50"/>
    </location>
</feature>
<sequence length="64" mass="6797">MKVASEVSLDNFKVQASSSPSVHGLKVDGGSRGHETEANEPYSRRGSLQNCSSSELSCSALDRI</sequence>
<name>A0A0C3HJA5_OIDMZ</name>
<evidence type="ECO:0000313" key="2">
    <source>
        <dbReference type="EMBL" id="KIN02442.1"/>
    </source>
</evidence>
<evidence type="ECO:0000256" key="1">
    <source>
        <dbReference type="SAM" id="MobiDB-lite"/>
    </source>
</evidence>
<dbReference type="Proteomes" id="UP000054321">
    <property type="component" value="Unassembled WGS sequence"/>
</dbReference>
<reference evidence="3" key="2">
    <citation type="submission" date="2015-01" db="EMBL/GenBank/DDBJ databases">
        <title>Evolutionary Origins and Diversification of the Mycorrhizal Mutualists.</title>
        <authorList>
            <consortium name="DOE Joint Genome Institute"/>
            <consortium name="Mycorrhizal Genomics Consortium"/>
            <person name="Kohler A."/>
            <person name="Kuo A."/>
            <person name="Nagy L.G."/>
            <person name="Floudas D."/>
            <person name="Copeland A."/>
            <person name="Barry K.W."/>
            <person name="Cichocki N."/>
            <person name="Veneault-Fourrey C."/>
            <person name="LaButti K."/>
            <person name="Lindquist E.A."/>
            <person name="Lipzen A."/>
            <person name="Lundell T."/>
            <person name="Morin E."/>
            <person name="Murat C."/>
            <person name="Riley R."/>
            <person name="Ohm R."/>
            <person name="Sun H."/>
            <person name="Tunlid A."/>
            <person name="Henrissat B."/>
            <person name="Grigoriev I.V."/>
            <person name="Hibbett D.S."/>
            <person name="Martin F."/>
        </authorList>
    </citation>
    <scope>NUCLEOTIDE SEQUENCE [LARGE SCALE GENOMIC DNA]</scope>
    <source>
        <strain evidence="3">Zn</strain>
    </source>
</reference>
<protein>
    <submittedName>
        <fullName evidence="2">Uncharacterized protein</fullName>
    </submittedName>
</protein>
<organism evidence="2 3">
    <name type="scientific">Oidiodendron maius (strain Zn)</name>
    <dbReference type="NCBI Taxonomy" id="913774"/>
    <lineage>
        <taxon>Eukaryota</taxon>
        <taxon>Fungi</taxon>
        <taxon>Dikarya</taxon>
        <taxon>Ascomycota</taxon>
        <taxon>Pezizomycotina</taxon>
        <taxon>Leotiomycetes</taxon>
        <taxon>Leotiomycetes incertae sedis</taxon>
        <taxon>Myxotrichaceae</taxon>
        <taxon>Oidiodendron</taxon>
    </lineage>
</organism>
<dbReference type="HOGENOM" id="CLU_2868246_0_0_1"/>
<evidence type="ECO:0000313" key="3">
    <source>
        <dbReference type="Proteomes" id="UP000054321"/>
    </source>
</evidence>